<comment type="subcellular location">
    <subcellularLocation>
        <location evidence="1">Nucleus</location>
    </subcellularLocation>
</comment>
<dbReference type="InterPro" id="IPR013087">
    <property type="entry name" value="Znf_C2H2_type"/>
</dbReference>
<dbReference type="GO" id="GO:1990165">
    <property type="term" value="F:single-strand break-containing DNA binding"/>
    <property type="evidence" value="ECO:0007669"/>
    <property type="project" value="TreeGrafter"/>
</dbReference>
<dbReference type="GO" id="GO:0030983">
    <property type="term" value="F:mismatched DNA binding"/>
    <property type="evidence" value="ECO:0007669"/>
    <property type="project" value="TreeGrafter"/>
</dbReference>
<dbReference type="PROSITE" id="PS50157">
    <property type="entry name" value="ZINC_FINGER_C2H2_2"/>
    <property type="match status" value="1"/>
</dbReference>
<dbReference type="InterPro" id="IPR011146">
    <property type="entry name" value="HIT-like"/>
</dbReference>
<evidence type="ECO:0000256" key="8">
    <source>
        <dbReference type="ARBA" id="ARBA00023204"/>
    </source>
</evidence>
<keyword evidence="8" id="KW-0234">DNA repair</keyword>
<evidence type="ECO:0000259" key="13">
    <source>
        <dbReference type="PROSITE" id="PS50157"/>
    </source>
</evidence>
<evidence type="ECO:0000256" key="7">
    <source>
        <dbReference type="ARBA" id="ARBA00023125"/>
    </source>
</evidence>
<dbReference type="Gene3D" id="3.30.428.10">
    <property type="entry name" value="HIT-like"/>
    <property type="match status" value="1"/>
</dbReference>
<dbReference type="EMBL" id="ML143386">
    <property type="protein sequence ID" value="TBU35940.1"/>
    <property type="molecule type" value="Genomic_DNA"/>
</dbReference>
<dbReference type="GO" id="GO:0000012">
    <property type="term" value="P:single strand break repair"/>
    <property type="evidence" value="ECO:0007669"/>
    <property type="project" value="TreeGrafter"/>
</dbReference>
<dbReference type="PROSITE" id="PS51084">
    <property type="entry name" value="HIT_2"/>
    <property type="match status" value="1"/>
</dbReference>
<keyword evidence="4 10" id="KW-0863">Zinc-finger</keyword>
<evidence type="ECO:0000256" key="2">
    <source>
        <dbReference type="ARBA" id="ARBA00022723"/>
    </source>
</evidence>
<evidence type="ECO:0000256" key="4">
    <source>
        <dbReference type="ARBA" id="ARBA00022771"/>
    </source>
</evidence>
<keyword evidence="6" id="KW-0862">Zinc</keyword>
<dbReference type="InterPro" id="IPR019808">
    <property type="entry name" value="Histidine_triad_CS"/>
</dbReference>
<organism evidence="15">
    <name type="scientific">Dichomitus squalens</name>
    <dbReference type="NCBI Taxonomy" id="114155"/>
    <lineage>
        <taxon>Eukaryota</taxon>
        <taxon>Fungi</taxon>
        <taxon>Dikarya</taxon>
        <taxon>Basidiomycota</taxon>
        <taxon>Agaricomycotina</taxon>
        <taxon>Agaricomycetes</taxon>
        <taxon>Polyporales</taxon>
        <taxon>Polyporaceae</taxon>
        <taxon>Dichomitus</taxon>
    </lineage>
</organism>
<keyword evidence="3" id="KW-0227">DNA damage</keyword>
<dbReference type="GO" id="GO:0008270">
    <property type="term" value="F:zinc ion binding"/>
    <property type="evidence" value="ECO:0007669"/>
    <property type="project" value="UniProtKB-KW"/>
</dbReference>
<dbReference type="SUPFAM" id="SSF54197">
    <property type="entry name" value="HIT-like"/>
    <property type="match status" value="1"/>
</dbReference>
<evidence type="ECO:0000259" key="14">
    <source>
        <dbReference type="PROSITE" id="PS51084"/>
    </source>
</evidence>
<name>A0A4Q9N5L1_9APHY</name>
<dbReference type="GO" id="GO:0005634">
    <property type="term" value="C:nucleus"/>
    <property type="evidence" value="ECO:0007669"/>
    <property type="project" value="UniProtKB-SubCell"/>
</dbReference>
<evidence type="ECO:0000256" key="9">
    <source>
        <dbReference type="ARBA" id="ARBA00023242"/>
    </source>
</evidence>
<dbReference type="InterPro" id="IPR032566">
    <property type="entry name" value="Znf-C2HE"/>
</dbReference>
<keyword evidence="5" id="KW-0378">Hydrolase</keyword>
<dbReference type="Pfam" id="PF11969">
    <property type="entry name" value="DcpS_C"/>
    <property type="match status" value="1"/>
</dbReference>
<sequence length="295" mass="33182">MAHLTILRTYAERVDPNTLPPTVKLCHSDFSVTIFDKYPKAYFHFILIPFIRPPLTAANLKDVRSLLQLPREQAKGLLRNIRRDALEAKALIEEEMVKQRGFKWGIQMGFHAVPSLEHIHLHIMSTEFRGEYMRSKKHLNSFHPTVGFFIHLDDVLSWFDPGVEPTWFAMKSDIDKKEYEKLLKEDMTCPGHCDKPFKTMPKLREHLRGVFDSAAKASKAAKEAAAPADVPVSGAPEVDNTQTDDAEFVVGTKRKHGDALDATSSQDADPPLSDAPHPAKKQATGSPSEHLPQDL</sequence>
<dbReference type="InterPro" id="IPR036265">
    <property type="entry name" value="HIT-like_sf"/>
</dbReference>
<dbReference type="PROSITE" id="PS00892">
    <property type="entry name" value="HIT_1"/>
    <property type="match status" value="1"/>
</dbReference>
<reference evidence="15" key="1">
    <citation type="submission" date="2019-01" db="EMBL/GenBank/DDBJ databases">
        <title>Draft genome sequences of three monokaryotic isolates of the white-rot basidiomycete fungus Dichomitus squalens.</title>
        <authorList>
            <consortium name="DOE Joint Genome Institute"/>
            <person name="Lopez S.C."/>
            <person name="Andreopoulos B."/>
            <person name="Pangilinan J."/>
            <person name="Lipzen A."/>
            <person name="Riley R."/>
            <person name="Ahrendt S."/>
            <person name="Ng V."/>
            <person name="Barry K."/>
            <person name="Daum C."/>
            <person name="Grigoriev I.V."/>
            <person name="Hilden K.S."/>
            <person name="Makela M.R."/>
            <person name="de Vries R.P."/>
        </authorList>
    </citation>
    <scope>NUCLEOTIDE SEQUENCE [LARGE SCALE GENOMIC DNA]</scope>
    <source>
        <strain evidence="15">OM18370.1</strain>
    </source>
</reference>
<dbReference type="Proteomes" id="UP000292957">
    <property type="component" value="Unassembled WGS sequence"/>
</dbReference>
<protein>
    <submittedName>
        <fullName evidence="15">HIT-like domain-containing protein</fullName>
    </submittedName>
</protein>
<evidence type="ECO:0000256" key="5">
    <source>
        <dbReference type="ARBA" id="ARBA00022801"/>
    </source>
</evidence>
<dbReference type="Pfam" id="PF16278">
    <property type="entry name" value="zf-C2HE"/>
    <property type="match status" value="1"/>
</dbReference>
<dbReference type="GO" id="GO:0033699">
    <property type="term" value="F:DNA 5'-adenosine monophosphate hydrolase activity"/>
    <property type="evidence" value="ECO:0007669"/>
    <property type="project" value="TreeGrafter"/>
</dbReference>
<evidence type="ECO:0000256" key="1">
    <source>
        <dbReference type="ARBA" id="ARBA00004123"/>
    </source>
</evidence>
<feature type="domain" description="C2H2-type" evidence="13">
    <location>
        <begin position="187"/>
        <end position="217"/>
    </location>
</feature>
<keyword evidence="9" id="KW-0539">Nucleus</keyword>
<feature type="short sequence motif" description="Histidine triad motif" evidence="11">
    <location>
        <begin position="118"/>
        <end position="122"/>
    </location>
</feature>
<evidence type="ECO:0000256" key="6">
    <source>
        <dbReference type="ARBA" id="ARBA00022833"/>
    </source>
</evidence>
<evidence type="ECO:0000256" key="11">
    <source>
        <dbReference type="PROSITE-ProRule" id="PRU00464"/>
    </source>
</evidence>
<keyword evidence="2" id="KW-0479">Metal-binding</keyword>
<dbReference type="GO" id="GO:0003725">
    <property type="term" value="F:double-stranded RNA binding"/>
    <property type="evidence" value="ECO:0007669"/>
    <property type="project" value="TreeGrafter"/>
</dbReference>
<dbReference type="PANTHER" id="PTHR12486">
    <property type="entry name" value="APRATAXIN-RELATED"/>
    <property type="match status" value="1"/>
</dbReference>
<dbReference type="GO" id="GO:0003697">
    <property type="term" value="F:single-stranded DNA binding"/>
    <property type="evidence" value="ECO:0007669"/>
    <property type="project" value="TreeGrafter"/>
</dbReference>
<dbReference type="OrthoDB" id="3512845at2759"/>
<proteinExistence type="predicted"/>
<evidence type="ECO:0000256" key="10">
    <source>
        <dbReference type="PROSITE-ProRule" id="PRU00042"/>
    </source>
</evidence>
<dbReference type="PANTHER" id="PTHR12486:SF4">
    <property type="entry name" value="APRATAXIN"/>
    <property type="match status" value="1"/>
</dbReference>
<feature type="region of interest" description="Disordered" evidence="12">
    <location>
        <begin position="222"/>
        <end position="295"/>
    </location>
</feature>
<evidence type="ECO:0000256" key="3">
    <source>
        <dbReference type="ARBA" id="ARBA00022763"/>
    </source>
</evidence>
<evidence type="ECO:0000256" key="12">
    <source>
        <dbReference type="SAM" id="MobiDB-lite"/>
    </source>
</evidence>
<feature type="domain" description="HIT" evidence="14">
    <location>
        <begin position="9"/>
        <end position="134"/>
    </location>
</feature>
<accession>A0A4Q9N5L1</accession>
<keyword evidence="7" id="KW-0238">DNA-binding</keyword>
<evidence type="ECO:0000313" key="15">
    <source>
        <dbReference type="EMBL" id="TBU35940.1"/>
    </source>
</evidence>
<gene>
    <name evidence="15" type="ORF">BD311DRAFT_860394</name>
</gene>
<dbReference type="AlphaFoldDB" id="A0A4Q9N5L1"/>